<comment type="caution">
    <text evidence="6">The sequence shown here is derived from an EMBL/GenBank/DDBJ whole genome shotgun (WGS) entry which is preliminary data.</text>
</comment>
<keyword evidence="1" id="KW-0677">Repeat</keyword>
<dbReference type="PROSITE" id="PS00018">
    <property type="entry name" value="EF_HAND_1"/>
    <property type="match status" value="4"/>
</dbReference>
<dbReference type="InterPro" id="IPR018247">
    <property type="entry name" value="EF_Hand_1_Ca_BS"/>
</dbReference>
<dbReference type="Proteomes" id="UP000693981">
    <property type="component" value="Unassembled WGS sequence"/>
</dbReference>
<dbReference type="EMBL" id="JAGDFL010000937">
    <property type="protein sequence ID" value="KAG7379554.1"/>
    <property type="molecule type" value="Genomic_DNA"/>
</dbReference>
<evidence type="ECO:0000313" key="7">
    <source>
        <dbReference type="Proteomes" id="UP000693981"/>
    </source>
</evidence>
<dbReference type="InterPro" id="IPR050145">
    <property type="entry name" value="Centrin_CML-like"/>
</dbReference>
<dbReference type="SMART" id="SM00054">
    <property type="entry name" value="EFh"/>
    <property type="match status" value="5"/>
</dbReference>
<dbReference type="Pfam" id="PF13499">
    <property type="entry name" value="EF-hand_7"/>
    <property type="match status" value="2"/>
</dbReference>
<evidence type="ECO:0000259" key="4">
    <source>
        <dbReference type="PROSITE" id="PS50020"/>
    </source>
</evidence>
<feature type="domain" description="EF-hand" evidence="5">
    <location>
        <begin position="501"/>
        <end position="536"/>
    </location>
</feature>
<sequence length="1016" mass="116233">MADEEWGGGSYDATTYDEAAWYGGYAQNDPDEYWRVDAEVYRIFLELAPIQQGASVELNDLPELCRRVGRALRDDHEQFRVMQELDTTNSMQILRHDFVNWLLAEMQAQEQARLASKPRPVPAATPVWEEVVQEVTEVEQMLGSQPTVFYYNAMSGESIWELPSFVRCLWNHLGAQELAEQDAQVSVGGIPAFVQSDRSGGNSGDDAREMVQLLRELFVKYDEEKGGYLDAAEFEDLCVHVGQPVNGREGLLALIREVDPFNVIVSAPGEQEQEPRVSWDGLRYYWVTNAPFQKRTRLAESLYTSWERVDVLHQRTTPVLFRHTATLQERWGHPAMEQRVVDRLNQLFSSNKLDMVQKIDLFIDVQWKQQQQHKTATADGVENRHWNLETCWRMLSQLSHPISRREHLQAAMFRLQQQFQGPTLANEGEGILSLDEAVVRAWLHYCAKKVAMRGWEELQDGEGQTYYYHEVDGTTQWDPPQLQTQMVTMLNKLGGGQSNLSADEQIARVFRQYDVDGGGEMTLDEFQHFYRALLGRGSGSSETLSDDQVRQVFSVLDTSGDGSVTLEEFQLWWKTKLQLEVKANEEDATDTREQRRRDICLKFLENADAIVHAPAPTTTGESDTVDQQMPTTEVLFESNLLPRLATLLGEFPLRGLAHRRALNDLVREPMEQLVSLERFLAWYDGFEKAEREKVELQRAKQRAQAELQAQLEAQAAARQKQRRRRKQMHTLDVMTEQAAAMTDHEAQKQREKKISVLFKTFDTDGSGLLDEQELLQLTKALGHDMDAAQVNRMIRVMDASGDGRVSLEEFLAFWKAFEHRRPAAATAAALHQDRRDAVSQLAVIAPIATMSPTHKHTGDTLTSLSVSLEMAKDRALKLTMADMRGFLTDWRDDLREKRIEHQAEIDEAERIRKWRELHAFVPTKKRVYGTKRLDVTWIEPEVVDCVAAIIVDGAAKPDVLQIQIHENRTANKVLLSGYGNRYAVTLHYMLQCAIVRPSGYFSGLYVRVLQPRVPLW</sequence>
<evidence type="ECO:0000313" key="6">
    <source>
        <dbReference type="EMBL" id="KAG7379554.1"/>
    </source>
</evidence>
<accession>A0A8T1VJE5</accession>
<proteinExistence type="predicted"/>
<keyword evidence="3" id="KW-0175">Coiled coil</keyword>
<organism evidence="6 7">
    <name type="scientific">Phytophthora boehmeriae</name>
    <dbReference type="NCBI Taxonomy" id="109152"/>
    <lineage>
        <taxon>Eukaryota</taxon>
        <taxon>Sar</taxon>
        <taxon>Stramenopiles</taxon>
        <taxon>Oomycota</taxon>
        <taxon>Peronosporomycetes</taxon>
        <taxon>Peronosporales</taxon>
        <taxon>Peronosporaceae</taxon>
        <taxon>Phytophthora</taxon>
    </lineage>
</organism>
<feature type="domain" description="EF-hand" evidence="5">
    <location>
        <begin position="785"/>
        <end position="820"/>
    </location>
</feature>
<name>A0A8T1VJE5_9STRA</name>
<dbReference type="SMART" id="SM00456">
    <property type="entry name" value="WW"/>
    <property type="match status" value="2"/>
</dbReference>
<feature type="domain" description="WW" evidence="4">
    <location>
        <begin position="454"/>
        <end position="482"/>
    </location>
</feature>
<dbReference type="GO" id="GO:0005509">
    <property type="term" value="F:calcium ion binding"/>
    <property type="evidence" value="ECO:0007669"/>
    <property type="project" value="InterPro"/>
</dbReference>
<dbReference type="CDD" id="cd00201">
    <property type="entry name" value="WW"/>
    <property type="match status" value="1"/>
</dbReference>
<keyword evidence="2" id="KW-0106">Calcium</keyword>
<feature type="domain" description="EF-hand" evidence="5">
    <location>
        <begin position="209"/>
        <end position="244"/>
    </location>
</feature>
<evidence type="ECO:0000256" key="1">
    <source>
        <dbReference type="ARBA" id="ARBA00022737"/>
    </source>
</evidence>
<feature type="domain" description="EF-hand" evidence="5">
    <location>
        <begin position="544"/>
        <end position="579"/>
    </location>
</feature>
<dbReference type="PROSITE" id="PS01159">
    <property type="entry name" value="WW_DOMAIN_1"/>
    <property type="match status" value="1"/>
</dbReference>
<dbReference type="InterPro" id="IPR001202">
    <property type="entry name" value="WW_dom"/>
</dbReference>
<evidence type="ECO:0000256" key="2">
    <source>
        <dbReference type="ARBA" id="ARBA00022837"/>
    </source>
</evidence>
<dbReference type="AlphaFoldDB" id="A0A8T1VJE5"/>
<dbReference type="CDD" id="cd00051">
    <property type="entry name" value="EFh"/>
    <property type="match status" value="2"/>
</dbReference>
<dbReference type="PROSITE" id="PS50020">
    <property type="entry name" value="WW_DOMAIN_2"/>
    <property type="match status" value="1"/>
</dbReference>
<keyword evidence="7" id="KW-1185">Reference proteome</keyword>
<feature type="coiled-coil region" evidence="3">
    <location>
        <begin position="686"/>
        <end position="724"/>
    </location>
</feature>
<protein>
    <recommendedName>
        <fullName evidence="8">Calmodulin</fullName>
    </recommendedName>
</protein>
<dbReference type="PANTHER" id="PTHR23050">
    <property type="entry name" value="CALCIUM BINDING PROTEIN"/>
    <property type="match status" value="1"/>
</dbReference>
<dbReference type="Pfam" id="PF00397">
    <property type="entry name" value="WW"/>
    <property type="match status" value="1"/>
</dbReference>
<dbReference type="InterPro" id="IPR002048">
    <property type="entry name" value="EF_hand_dom"/>
</dbReference>
<dbReference type="PROSITE" id="PS50222">
    <property type="entry name" value="EF_HAND_2"/>
    <property type="match status" value="5"/>
</dbReference>
<dbReference type="OrthoDB" id="66458at2759"/>
<feature type="domain" description="EF-hand" evidence="5">
    <location>
        <begin position="749"/>
        <end position="784"/>
    </location>
</feature>
<evidence type="ECO:0000259" key="5">
    <source>
        <dbReference type="PROSITE" id="PS50222"/>
    </source>
</evidence>
<gene>
    <name evidence="6" type="ORF">PHYBOEH_011874</name>
</gene>
<reference evidence="6" key="1">
    <citation type="submission" date="2021-02" db="EMBL/GenBank/DDBJ databases">
        <authorList>
            <person name="Palmer J.M."/>
        </authorList>
    </citation>
    <scope>NUCLEOTIDE SEQUENCE</scope>
    <source>
        <strain evidence="6">SCRP23</strain>
    </source>
</reference>
<evidence type="ECO:0008006" key="8">
    <source>
        <dbReference type="Google" id="ProtNLM"/>
    </source>
</evidence>
<evidence type="ECO:0000256" key="3">
    <source>
        <dbReference type="SAM" id="Coils"/>
    </source>
</evidence>